<dbReference type="GO" id="GO:0043386">
    <property type="term" value="P:mycotoxin biosynthetic process"/>
    <property type="evidence" value="ECO:0007669"/>
    <property type="project" value="InterPro"/>
</dbReference>
<keyword evidence="2" id="KW-0812">Transmembrane</keyword>
<name>A0A9N9LPA3_9HELO</name>
<comment type="caution">
    <text evidence="3">The sequence shown here is derived from an EMBL/GenBank/DDBJ whole genome shotgun (WGS) entry which is preliminary data.</text>
</comment>
<reference evidence="3" key="1">
    <citation type="submission" date="2021-07" db="EMBL/GenBank/DDBJ databases">
        <authorList>
            <person name="Durling M."/>
        </authorList>
    </citation>
    <scope>NUCLEOTIDE SEQUENCE</scope>
</reference>
<dbReference type="EMBL" id="CAJVRM010000126">
    <property type="protein sequence ID" value="CAG8975111.1"/>
    <property type="molecule type" value="Genomic_DNA"/>
</dbReference>
<evidence type="ECO:0000313" key="3">
    <source>
        <dbReference type="EMBL" id="CAG8975111.1"/>
    </source>
</evidence>
<evidence type="ECO:0000256" key="2">
    <source>
        <dbReference type="SAM" id="Phobius"/>
    </source>
</evidence>
<dbReference type="PANTHER" id="PTHR33365">
    <property type="entry name" value="YALI0B05434P"/>
    <property type="match status" value="1"/>
</dbReference>
<gene>
    <name evidence="3" type="ORF">HYALB_00008951</name>
</gene>
<dbReference type="Pfam" id="PF11807">
    <property type="entry name" value="UstYa"/>
    <property type="match status" value="1"/>
</dbReference>
<dbReference type="PANTHER" id="PTHR33365:SF6">
    <property type="entry name" value="OXIDASE USTYA"/>
    <property type="match status" value="1"/>
</dbReference>
<dbReference type="InterPro" id="IPR021765">
    <property type="entry name" value="UstYa-like"/>
</dbReference>
<evidence type="ECO:0000256" key="1">
    <source>
        <dbReference type="ARBA" id="ARBA00035112"/>
    </source>
</evidence>
<keyword evidence="2" id="KW-0472">Membrane</keyword>
<comment type="similarity">
    <text evidence="1">Belongs to the ustYa family.</text>
</comment>
<accession>A0A9N9LPA3</accession>
<organism evidence="3 4">
    <name type="scientific">Hymenoscyphus albidus</name>
    <dbReference type="NCBI Taxonomy" id="595503"/>
    <lineage>
        <taxon>Eukaryota</taxon>
        <taxon>Fungi</taxon>
        <taxon>Dikarya</taxon>
        <taxon>Ascomycota</taxon>
        <taxon>Pezizomycotina</taxon>
        <taxon>Leotiomycetes</taxon>
        <taxon>Helotiales</taxon>
        <taxon>Helotiaceae</taxon>
        <taxon>Hymenoscyphus</taxon>
    </lineage>
</organism>
<keyword evidence="4" id="KW-1185">Reference proteome</keyword>
<dbReference type="Proteomes" id="UP000701801">
    <property type="component" value="Unassembled WGS sequence"/>
</dbReference>
<dbReference type="OrthoDB" id="3687641at2759"/>
<keyword evidence="2" id="KW-1133">Transmembrane helix</keyword>
<protein>
    <submittedName>
        <fullName evidence="3">Uncharacterized protein</fullName>
    </submittedName>
</protein>
<dbReference type="AlphaFoldDB" id="A0A9N9LPA3"/>
<evidence type="ECO:0000313" key="4">
    <source>
        <dbReference type="Proteomes" id="UP000701801"/>
    </source>
</evidence>
<sequence>MTSGIQKYMALNEKLGFHADDPIENAKLLEDSGSDNESQQFPRIKRQKLLGFGYLPTIFLILSLVFNAVFLRQIIVLDTPSLSRDYPITYSTTEDENDTLVDEYWESLDTSAVVVALDHKYTDSHGLARSVPFVWDDEKGIYHIKALHQLHCLKLIRKNILEPGKYATPEEVKPHILHCLNTLRQDIMCAADDTLMPSENRSHAIGDKQVLQCRNWDALISWAREPEHHSCYEVVSEYAPVSHRLERYGFCPENSPHYETMKAYFEKWDHKSMFEERVNVDY</sequence>
<proteinExistence type="inferred from homology"/>
<feature type="transmembrane region" description="Helical" evidence="2">
    <location>
        <begin position="49"/>
        <end position="71"/>
    </location>
</feature>